<dbReference type="InterPro" id="IPR003871">
    <property type="entry name" value="RFA1B/D_OB_1st"/>
</dbReference>
<comment type="caution">
    <text evidence="2">The sequence shown here is derived from an EMBL/GenBank/DDBJ whole genome shotgun (WGS) entry which is preliminary data.</text>
</comment>
<dbReference type="Pfam" id="PF02721">
    <property type="entry name" value="DUF223"/>
    <property type="match status" value="1"/>
</dbReference>
<feature type="domain" description="Replication protein A 70 kDa DNA-binding subunit B/D first OB fold" evidence="1">
    <location>
        <begin position="6"/>
        <end position="107"/>
    </location>
</feature>
<protein>
    <recommendedName>
        <fullName evidence="1">Replication protein A 70 kDa DNA-binding subunit B/D first OB fold domain-containing protein</fullName>
    </recommendedName>
</protein>
<dbReference type="Proteomes" id="UP000823388">
    <property type="component" value="Chromosome 1K"/>
</dbReference>
<proteinExistence type="predicted"/>
<dbReference type="AlphaFoldDB" id="A0A8T0XQ41"/>
<reference evidence="2" key="1">
    <citation type="submission" date="2020-05" db="EMBL/GenBank/DDBJ databases">
        <title>WGS assembly of Panicum virgatum.</title>
        <authorList>
            <person name="Lovell J.T."/>
            <person name="Jenkins J."/>
            <person name="Shu S."/>
            <person name="Juenger T.E."/>
            <person name="Schmutz J."/>
        </authorList>
    </citation>
    <scope>NUCLEOTIDE SEQUENCE</scope>
    <source>
        <strain evidence="2">AP13</strain>
    </source>
</reference>
<dbReference type="EMBL" id="CM029037">
    <property type="protein sequence ID" value="KAG2657569.1"/>
    <property type="molecule type" value="Genomic_DNA"/>
</dbReference>
<evidence type="ECO:0000313" key="2">
    <source>
        <dbReference type="EMBL" id="KAG2657569.1"/>
    </source>
</evidence>
<sequence>MQGKITPLPELRPMNTLYNVHVRVSRTWEYRGKSEKNPLIHFYMVLIDQKGYAMYCEVPPQAVDQFKQYFQEGKVLYICNACVERPKPGYRVVDAPYILKLIMRTQIFEGNSNDTSFPKYVFSLTPIEMLPQYARRTDRFLDVIGKIIAISNAAVVRNTSGDLMMRRLITLQDHKGNTIDLSLSGQRALEFDAEAVFHIGQNHHVIAIFVGTLMKIYREDYKFLSGTSACRLYINENDIPAMRTFQRGLPSQVTPVKKLELQSEDYMEQGVKEKTLFDLKQIDPLTDKNKRFQCTVTLISIPEKEQWCYRASRVCNSRMTPGDDGYQCTKIDGCSCKQYDWKYKVCFRGADDTHSLEFMFFEKKGVELIGKSADPKETT</sequence>
<gene>
    <name evidence="2" type="ORF">PVAP13_1KG204600</name>
</gene>
<name>A0A8T0XQ41_PANVG</name>
<dbReference type="SUPFAM" id="SSF50249">
    <property type="entry name" value="Nucleic acid-binding proteins"/>
    <property type="match status" value="3"/>
</dbReference>
<evidence type="ECO:0000259" key="1">
    <source>
        <dbReference type="Pfam" id="PF02721"/>
    </source>
</evidence>
<dbReference type="InterPro" id="IPR012340">
    <property type="entry name" value="NA-bd_OB-fold"/>
</dbReference>
<dbReference type="PANTHER" id="PTHR47165">
    <property type="entry name" value="OS03G0429900 PROTEIN"/>
    <property type="match status" value="1"/>
</dbReference>
<dbReference type="PANTHER" id="PTHR47165:SF4">
    <property type="entry name" value="OS03G0429900 PROTEIN"/>
    <property type="match status" value="1"/>
</dbReference>
<evidence type="ECO:0000313" key="3">
    <source>
        <dbReference type="Proteomes" id="UP000823388"/>
    </source>
</evidence>
<dbReference type="Gene3D" id="2.40.50.140">
    <property type="entry name" value="Nucleic acid-binding proteins"/>
    <property type="match status" value="3"/>
</dbReference>
<dbReference type="OrthoDB" id="687381at2759"/>
<dbReference type="CDD" id="cd04481">
    <property type="entry name" value="RPA1_DBD_B_like"/>
    <property type="match status" value="1"/>
</dbReference>
<accession>A0A8T0XQ41</accession>
<organism evidence="2 3">
    <name type="scientific">Panicum virgatum</name>
    <name type="common">Blackwell switchgrass</name>
    <dbReference type="NCBI Taxonomy" id="38727"/>
    <lineage>
        <taxon>Eukaryota</taxon>
        <taxon>Viridiplantae</taxon>
        <taxon>Streptophyta</taxon>
        <taxon>Embryophyta</taxon>
        <taxon>Tracheophyta</taxon>
        <taxon>Spermatophyta</taxon>
        <taxon>Magnoliopsida</taxon>
        <taxon>Liliopsida</taxon>
        <taxon>Poales</taxon>
        <taxon>Poaceae</taxon>
        <taxon>PACMAD clade</taxon>
        <taxon>Panicoideae</taxon>
        <taxon>Panicodae</taxon>
        <taxon>Paniceae</taxon>
        <taxon>Panicinae</taxon>
        <taxon>Panicum</taxon>
        <taxon>Panicum sect. Hiantes</taxon>
    </lineage>
</organism>
<dbReference type="CDD" id="cd04480">
    <property type="entry name" value="RPA1_DBD_A_like"/>
    <property type="match status" value="1"/>
</dbReference>
<keyword evidence="3" id="KW-1185">Reference proteome</keyword>